<keyword evidence="3" id="KW-1185">Reference proteome</keyword>
<feature type="signal peptide" evidence="1">
    <location>
        <begin position="1"/>
        <end position="21"/>
    </location>
</feature>
<dbReference type="EMBL" id="JAEKJA010000020">
    <property type="protein sequence ID" value="MBJ3777825.1"/>
    <property type="molecule type" value="Genomic_DNA"/>
</dbReference>
<feature type="chain" id="PRO_5037118413" description="LPS-assembly lipoprotein" evidence="1">
    <location>
        <begin position="22"/>
        <end position="174"/>
    </location>
</feature>
<dbReference type="AlphaFoldDB" id="A0A934ITN6"/>
<protein>
    <recommendedName>
        <fullName evidence="4">LPS-assembly lipoprotein</fullName>
    </recommendedName>
</protein>
<dbReference type="PROSITE" id="PS51257">
    <property type="entry name" value="PROKAR_LIPOPROTEIN"/>
    <property type="match status" value="1"/>
</dbReference>
<keyword evidence="1" id="KW-0732">Signal</keyword>
<proteinExistence type="predicted"/>
<evidence type="ECO:0008006" key="4">
    <source>
        <dbReference type="Google" id="ProtNLM"/>
    </source>
</evidence>
<dbReference type="RefSeq" id="WP_198883721.1">
    <property type="nucleotide sequence ID" value="NZ_JAEKJA010000020.1"/>
</dbReference>
<gene>
    <name evidence="2" type="ORF">JCR33_19110</name>
</gene>
<dbReference type="Pfam" id="PF04390">
    <property type="entry name" value="LptE"/>
    <property type="match status" value="1"/>
</dbReference>
<evidence type="ECO:0000313" key="3">
    <source>
        <dbReference type="Proteomes" id="UP000609531"/>
    </source>
</evidence>
<reference evidence="2" key="1">
    <citation type="submission" date="2020-12" db="EMBL/GenBank/DDBJ databases">
        <title>Bacterial taxonomy.</title>
        <authorList>
            <person name="Pan X."/>
        </authorList>
    </citation>
    <scope>NUCLEOTIDE SEQUENCE</scope>
    <source>
        <strain evidence="2">B2012</strain>
    </source>
</reference>
<dbReference type="Proteomes" id="UP000609531">
    <property type="component" value="Unassembled WGS sequence"/>
</dbReference>
<sequence length="174" mass="18929">MWSRKAAFLVAAALLVAACQVRPLYMDQTSGGPLSPVPDMRAVEVDPPRNRTEQALSNELLFLLRGDGGPADQARYRLRYITDFGTDPLAVELEEDLPAAVLVTLNVTFILTEIDTDETLLTGAAKATASYDFSSQRFSNVRAERDAATRAAKTAAENIATRLASYFAAKRSDT</sequence>
<name>A0A934ITN6_9HYPH</name>
<dbReference type="GO" id="GO:0019867">
    <property type="term" value="C:outer membrane"/>
    <property type="evidence" value="ECO:0007669"/>
    <property type="project" value="InterPro"/>
</dbReference>
<evidence type="ECO:0000256" key="1">
    <source>
        <dbReference type="SAM" id="SignalP"/>
    </source>
</evidence>
<evidence type="ECO:0000313" key="2">
    <source>
        <dbReference type="EMBL" id="MBJ3777825.1"/>
    </source>
</evidence>
<dbReference type="Gene3D" id="3.30.160.150">
    <property type="entry name" value="Lipoprotein like domain"/>
    <property type="match status" value="1"/>
</dbReference>
<dbReference type="GO" id="GO:0043165">
    <property type="term" value="P:Gram-negative-bacterium-type cell outer membrane assembly"/>
    <property type="evidence" value="ECO:0007669"/>
    <property type="project" value="InterPro"/>
</dbReference>
<dbReference type="InterPro" id="IPR007485">
    <property type="entry name" value="LPS_assembly_LptE"/>
</dbReference>
<organism evidence="2 3">
    <name type="scientific">Acuticoccus mangrovi</name>
    <dbReference type="NCBI Taxonomy" id="2796142"/>
    <lineage>
        <taxon>Bacteria</taxon>
        <taxon>Pseudomonadati</taxon>
        <taxon>Pseudomonadota</taxon>
        <taxon>Alphaproteobacteria</taxon>
        <taxon>Hyphomicrobiales</taxon>
        <taxon>Amorphaceae</taxon>
        <taxon>Acuticoccus</taxon>
    </lineage>
</organism>
<comment type="caution">
    <text evidence="2">The sequence shown here is derived from an EMBL/GenBank/DDBJ whole genome shotgun (WGS) entry which is preliminary data.</text>
</comment>
<accession>A0A934ITN6</accession>